<dbReference type="FunFam" id="1.10.287.180:FF:000001">
    <property type="entry name" value="Transcription elongation factor GreA"/>
    <property type="match status" value="1"/>
</dbReference>
<evidence type="ECO:0000313" key="10">
    <source>
        <dbReference type="Proteomes" id="UP000034846"/>
    </source>
</evidence>
<dbReference type="GO" id="GO:0070063">
    <property type="term" value="F:RNA polymerase binding"/>
    <property type="evidence" value="ECO:0007669"/>
    <property type="project" value="InterPro"/>
</dbReference>
<dbReference type="InterPro" id="IPR036953">
    <property type="entry name" value="GreA/GreB_C_sf"/>
</dbReference>
<keyword evidence="9" id="KW-0648">Protein biosynthesis</keyword>
<protein>
    <recommendedName>
        <fullName evidence="2">Transcription elongation factor GreA</fullName>
    </recommendedName>
    <alternativeName>
        <fullName evidence="6">Transcript cleavage factor GreA</fullName>
    </alternativeName>
</protein>
<sequence length="176" mass="19713">MRLLLRHMREPKRRGEEERRLMQEDVDNFLTPAKIERLKAEHERLVKIERPEAAAEVRRTAEMGDLSENAGYQIAKGLLRRINNRILWIEARLATAIPIAKGSSNGTVQVGSTVVIETNGRTCTFEIVGSQETNPATGRISHRSPIGLALLGARANENVTIKLADRDVVYHIISVL</sequence>
<dbReference type="GO" id="GO:0032784">
    <property type="term" value="P:regulation of DNA-templated transcription elongation"/>
    <property type="evidence" value="ECO:0007669"/>
    <property type="project" value="InterPro"/>
</dbReference>
<dbReference type="Pfam" id="PF01272">
    <property type="entry name" value="GreA_GreB"/>
    <property type="match status" value="1"/>
</dbReference>
<feature type="domain" description="Transcription elongation factor GreA/GreB C-terminal" evidence="7">
    <location>
        <begin position="104"/>
        <end position="175"/>
    </location>
</feature>
<organism evidence="9 10">
    <name type="scientific">Candidatus Uhrbacteria bacterium GW2011_GWD2_52_7</name>
    <dbReference type="NCBI Taxonomy" id="1618989"/>
    <lineage>
        <taxon>Bacteria</taxon>
        <taxon>Candidatus Uhriibacteriota</taxon>
    </lineage>
</organism>
<dbReference type="PANTHER" id="PTHR30437">
    <property type="entry name" value="TRANSCRIPTION ELONGATION FACTOR GREA"/>
    <property type="match status" value="1"/>
</dbReference>
<evidence type="ECO:0000259" key="7">
    <source>
        <dbReference type="Pfam" id="PF01272"/>
    </source>
</evidence>
<dbReference type="AlphaFoldDB" id="A0A0G1XHK2"/>
<dbReference type="Gene3D" id="1.10.287.180">
    <property type="entry name" value="Transcription elongation factor, GreA/GreB, N-terminal domain"/>
    <property type="match status" value="1"/>
</dbReference>
<keyword evidence="4" id="KW-0238">DNA-binding</keyword>
<keyword evidence="3" id="KW-0805">Transcription regulation</keyword>
<dbReference type="EMBL" id="LCRD01000004">
    <property type="protein sequence ID" value="KKW30713.1"/>
    <property type="molecule type" value="Genomic_DNA"/>
</dbReference>
<evidence type="ECO:0000256" key="5">
    <source>
        <dbReference type="ARBA" id="ARBA00023163"/>
    </source>
</evidence>
<dbReference type="GO" id="GO:0003746">
    <property type="term" value="F:translation elongation factor activity"/>
    <property type="evidence" value="ECO:0007669"/>
    <property type="project" value="UniProtKB-KW"/>
</dbReference>
<evidence type="ECO:0000259" key="8">
    <source>
        <dbReference type="Pfam" id="PF03449"/>
    </source>
</evidence>
<dbReference type="InterPro" id="IPR018151">
    <property type="entry name" value="TF_GreA/GreB_CS"/>
</dbReference>
<evidence type="ECO:0000256" key="1">
    <source>
        <dbReference type="ARBA" id="ARBA00008213"/>
    </source>
</evidence>
<dbReference type="SUPFAM" id="SSF54534">
    <property type="entry name" value="FKBP-like"/>
    <property type="match status" value="1"/>
</dbReference>
<keyword evidence="9" id="KW-0251">Elongation factor</keyword>
<comment type="caution">
    <text evidence="9">The sequence shown here is derived from an EMBL/GenBank/DDBJ whole genome shotgun (WGS) entry which is preliminary data.</text>
</comment>
<evidence type="ECO:0000256" key="3">
    <source>
        <dbReference type="ARBA" id="ARBA00023015"/>
    </source>
</evidence>
<feature type="domain" description="Transcription elongation factor GreA/GreB N-terminal" evidence="8">
    <location>
        <begin position="29"/>
        <end position="96"/>
    </location>
</feature>
<dbReference type="InterPro" id="IPR001437">
    <property type="entry name" value="Tscrpt_elong_fac_GreA/B_C"/>
</dbReference>
<evidence type="ECO:0000256" key="6">
    <source>
        <dbReference type="ARBA" id="ARBA00030776"/>
    </source>
</evidence>
<dbReference type="InterPro" id="IPR022691">
    <property type="entry name" value="Tscrpt_elong_fac_GreA/B_N"/>
</dbReference>
<evidence type="ECO:0000313" key="9">
    <source>
        <dbReference type="EMBL" id="KKW30713.1"/>
    </source>
</evidence>
<dbReference type="InterPro" id="IPR036805">
    <property type="entry name" value="Tscrpt_elong_fac_GreA/B_N_sf"/>
</dbReference>
<dbReference type="PANTHER" id="PTHR30437:SF4">
    <property type="entry name" value="TRANSCRIPTION ELONGATION FACTOR GREA"/>
    <property type="match status" value="1"/>
</dbReference>
<proteinExistence type="inferred from homology"/>
<dbReference type="Gene3D" id="3.10.50.30">
    <property type="entry name" value="Transcription elongation factor, GreA/GreB, C-terminal domain"/>
    <property type="match status" value="1"/>
</dbReference>
<dbReference type="Pfam" id="PF03449">
    <property type="entry name" value="GreA_GreB_N"/>
    <property type="match status" value="1"/>
</dbReference>
<name>A0A0G1XHK2_9BACT</name>
<comment type="similarity">
    <text evidence="1">Belongs to the GreA/GreB family.</text>
</comment>
<evidence type="ECO:0000256" key="4">
    <source>
        <dbReference type="ARBA" id="ARBA00023125"/>
    </source>
</evidence>
<dbReference type="SUPFAM" id="SSF46557">
    <property type="entry name" value="GreA transcript cleavage protein, N-terminal domain"/>
    <property type="match status" value="1"/>
</dbReference>
<dbReference type="InterPro" id="IPR023459">
    <property type="entry name" value="Tscrpt_elong_fac_GreA/B_fam"/>
</dbReference>
<dbReference type="PROSITE" id="PS00830">
    <property type="entry name" value="GREAB_2"/>
    <property type="match status" value="1"/>
</dbReference>
<keyword evidence="5" id="KW-0804">Transcription</keyword>
<accession>A0A0G1XHK2</accession>
<gene>
    <name evidence="9" type="ORF">UY72_C0004G0002</name>
</gene>
<evidence type="ECO:0000256" key="2">
    <source>
        <dbReference type="ARBA" id="ARBA00013729"/>
    </source>
</evidence>
<dbReference type="GO" id="GO:0003677">
    <property type="term" value="F:DNA binding"/>
    <property type="evidence" value="ECO:0007669"/>
    <property type="project" value="UniProtKB-KW"/>
</dbReference>
<dbReference type="GO" id="GO:0006354">
    <property type="term" value="P:DNA-templated transcription elongation"/>
    <property type="evidence" value="ECO:0007669"/>
    <property type="project" value="TreeGrafter"/>
</dbReference>
<dbReference type="PIRSF" id="PIRSF006092">
    <property type="entry name" value="GreA_GreB"/>
    <property type="match status" value="1"/>
</dbReference>
<dbReference type="Proteomes" id="UP000034846">
    <property type="component" value="Unassembled WGS sequence"/>
</dbReference>
<reference evidence="9 10" key="1">
    <citation type="journal article" date="2015" name="Nature">
        <title>rRNA introns, odd ribosomes, and small enigmatic genomes across a large radiation of phyla.</title>
        <authorList>
            <person name="Brown C.T."/>
            <person name="Hug L.A."/>
            <person name="Thomas B.C."/>
            <person name="Sharon I."/>
            <person name="Castelle C.J."/>
            <person name="Singh A."/>
            <person name="Wilkins M.J."/>
            <person name="Williams K.H."/>
            <person name="Banfield J.F."/>
        </authorList>
    </citation>
    <scope>NUCLEOTIDE SEQUENCE [LARGE SCALE GENOMIC DNA]</scope>
</reference>